<feature type="signal peptide" evidence="10">
    <location>
        <begin position="1"/>
        <end position="20"/>
    </location>
</feature>
<evidence type="ECO:0000256" key="11">
    <source>
        <dbReference type="SAM" id="MobiDB-lite"/>
    </source>
</evidence>
<proteinExistence type="inferred from homology"/>
<feature type="chain" id="PRO_5044987025" description="Lysophospholipase" evidence="10">
    <location>
        <begin position="21"/>
        <end position="600"/>
    </location>
</feature>
<evidence type="ECO:0000256" key="5">
    <source>
        <dbReference type="ARBA" id="ARBA00022963"/>
    </source>
</evidence>
<dbReference type="Pfam" id="PF01735">
    <property type="entry name" value="PLA2_B"/>
    <property type="match status" value="1"/>
</dbReference>
<protein>
    <recommendedName>
        <fullName evidence="3 10">Lysophospholipase</fullName>
        <ecNumber evidence="3 10">3.1.1.5</ecNumber>
    </recommendedName>
</protein>
<evidence type="ECO:0000256" key="9">
    <source>
        <dbReference type="PROSITE-ProRule" id="PRU00555"/>
    </source>
</evidence>
<evidence type="ECO:0000313" key="13">
    <source>
        <dbReference type="EMBL" id="KAL2827336.1"/>
    </source>
</evidence>
<feature type="compositionally biased region" description="Low complexity" evidence="11">
    <location>
        <begin position="578"/>
        <end position="591"/>
    </location>
</feature>
<evidence type="ECO:0000256" key="3">
    <source>
        <dbReference type="ARBA" id="ARBA00013274"/>
    </source>
</evidence>
<dbReference type="EMBL" id="JBFXLS010000025">
    <property type="protein sequence ID" value="KAL2827336.1"/>
    <property type="molecule type" value="Genomic_DNA"/>
</dbReference>
<evidence type="ECO:0000256" key="2">
    <source>
        <dbReference type="ARBA" id="ARBA00008780"/>
    </source>
</evidence>
<comment type="similarity">
    <text evidence="2 10">Belongs to the lysophospholipase family.</text>
</comment>
<reference evidence="13 14" key="1">
    <citation type="submission" date="2024-07" db="EMBL/GenBank/DDBJ databases">
        <title>Section-level genome sequencing and comparative genomics of Aspergillus sections Usti and Cavernicolus.</title>
        <authorList>
            <consortium name="Lawrence Berkeley National Laboratory"/>
            <person name="Nybo J.L."/>
            <person name="Vesth T.C."/>
            <person name="Theobald S."/>
            <person name="Frisvad J.C."/>
            <person name="Larsen T.O."/>
            <person name="Kjaerboelling I."/>
            <person name="Rothschild-Mancinelli K."/>
            <person name="Lyhne E.K."/>
            <person name="Kogle M.E."/>
            <person name="Barry K."/>
            <person name="Clum A."/>
            <person name="Na H."/>
            <person name="Ledsgaard L."/>
            <person name="Lin J."/>
            <person name="Lipzen A."/>
            <person name="Kuo A."/>
            <person name="Riley R."/>
            <person name="Mondo S."/>
            <person name="LaButti K."/>
            <person name="Haridas S."/>
            <person name="Pangalinan J."/>
            <person name="Salamov A.A."/>
            <person name="Simmons B.A."/>
            <person name="Magnuson J.K."/>
            <person name="Chen J."/>
            <person name="Drula E."/>
            <person name="Henrissat B."/>
            <person name="Wiebenga A."/>
            <person name="Lubbers R.J."/>
            <person name="Gomes A.C."/>
            <person name="Makela M.R."/>
            <person name="Stajich J."/>
            <person name="Grigoriev I.V."/>
            <person name="Mortensen U.H."/>
            <person name="De vries R.P."/>
            <person name="Baker S.E."/>
            <person name="Andersen M.R."/>
        </authorList>
    </citation>
    <scope>NUCLEOTIDE SEQUENCE [LARGE SCALE GENOMIC DNA]</scope>
    <source>
        <strain evidence="13 14">CBS 600.67</strain>
    </source>
</reference>
<keyword evidence="14" id="KW-1185">Reference proteome</keyword>
<evidence type="ECO:0000256" key="6">
    <source>
        <dbReference type="ARBA" id="ARBA00023098"/>
    </source>
</evidence>
<feature type="domain" description="PLA2c" evidence="12">
    <location>
        <begin position="54"/>
        <end position="563"/>
    </location>
</feature>
<keyword evidence="7" id="KW-0325">Glycoprotein</keyword>
<evidence type="ECO:0000256" key="7">
    <source>
        <dbReference type="ARBA" id="ARBA00023180"/>
    </source>
</evidence>
<feature type="region of interest" description="Disordered" evidence="11">
    <location>
        <begin position="577"/>
        <end position="600"/>
    </location>
</feature>
<sequence length="600" mass="64754">MKTHMHLVSVILSVLPFTTATPIQVDPRDISRVASVAPRGLPDAPNGYAPRNVTCPADRPKIRGASTLSPSEESWLQIRQVKTLFALKEFFGHVSIPDFDAQGYLRQFSGDPKGQPTIGIALSGGGDRALLQGAGVIKALDSRTENSTVNGQLGGLLQAATYVSGLSGGSWLVGSIFMNNFSTISDLQSQHDVWNLNTFMIQGLFDTRIRSALDNLESIEQDVIGKKNAGFTTTFADLWGRYIAHQMVEAPKGGVDYTWSSIGSTSEFENANMPMPLVVANGLNSGETVAGASAPIFEYNPWEFGTFDTSIYGFAPLEFLGSRFVSGSASRTSSLPFSMPNMRGLFNSTIFAPFSKALTTINTTQNLRAAYDPNPFYHYNQASSSFAQQKELSLVDAGEDDQNLPLWPLIQREREVDIIFASDSGSYAATHGWPNGESLVSTYERTIAHFDNSTSFPSIPDDNTFVNLGLNSRPTFFGCDSSNLTEPSPLVVYLPNAPITTMSNYSDSKSSYNAAERNSSLDSDWTTCVGCAVLSRSFDKTKAMVPSTCTQCFQRYCWNGTIDSRVPSAYNPTLALPGGSTATSNSGTASSIVGPLSSAI</sequence>
<evidence type="ECO:0000256" key="4">
    <source>
        <dbReference type="ARBA" id="ARBA00022801"/>
    </source>
</evidence>
<dbReference type="Gene3D" id="3.40.1090.10">
    <property type="entry name" value="Cytosolic phospholipase A2 catalytic domain"/>
    <property type="match status" value="1"/>
</dbReference>
<dbReference type="PROSITE" id="PS51210">
    <property type="entry name" value="PLA2C"/>
    <property type="match status" value="1"/>
</dbReference>
<comment type="catalytic activity">
    <reaction evidence="8 10">
        <text>a 1-acyl-sn-glycero-3-phosphocholine + H2O = sn-glycerol 3-phosphocholine + a fatty acid + H(+)</text>
        <dbReference type="Rhea" id="RHEA:15177"/>
        <dbReference type="ChEBI" id="CHEBI:15377"/>
        <dbReference type="ChEBI" id="CHEBI:15378"/>
        <dbReference type="ChEBI" id="CHEBI:16870"/>
        <dbReference type="ChEBI" id="CHEBI:28868"/>
        <dbReference type="ChEBI" id="CHEBI:58168"/>
        <dbReference type="EC" id="3.1.1.5"/>
    </reaction>
</comment>
<dbReference type="SMART" id="SM00022">
    <property type="entry name" value="PLAc"/>
    <property type="match status" value="1"/>
</dbReference>
<evidence type="ECO:0000259" key="12">
    <source>
        <dbReference type="PROSITE" id="PS51210"/>
    </source>
</evidence>
<keyword evidence="10" id="KW-0732">Signal</keyword>
<name>A0ABR4IHV9_9EURO</name>
<dbReference type="SUPFAM" id="SSF52151">
    <property type="entry name" value="FabD/lysophospholipase-like"/>
    <property type="match status" value="1"/>
</dbReference>
<organism evidence="13 14">
    <name type="scientific">Aspergillus cavernicola</name>
    <dbReference type="NCBI Taxonomy" id="176166"/>
    <lineage>
        <taxon>Eukaryota</taxon>
        <taxon>Fungi</taxon>
        <taxon>Dikarya</taxon>
        <taxon>Ascomycota</taxon>
        <taxon>Pezizomycotina</taxon>
        <taxon>Eurotiomycetes</taxon>
        <taxon>Eurotiomycetidae</taxon>
        <taxon>Eurotiales</taxon>
        <taxon>Aspergillaceae</taxon>
        <taxon>Aspergillus</taxon>
        <taxon>Aspergillus subgen. Nidulantes</taxon>
    </lineage>
</organism>
<dbReference type="PANTHER" id="PTHR10728:SF62">
    <property type="entry name" value="LYSOPHOSPHOLIPASE"/>
    <property type="match status" value="1"/>
</dbReference>
<comment type="caution">
    <text evidence="13">The sequence shown here is derived from an EMBL/GenBank/DDBJ whole genome shotgun (WGS) entry which is preliminary data.</text>
</comment>
<dbReference type="InterPro" id="IPR016035">
    <property type="entry name" value="Acyl_Trfase/lysoPLipase"/>
</dbReference>
<dbReference type="PANTHER" id="PTHR10728">
    <property type="entry name" value="CYTOSOLIC PHOSPHOLIPASE A2"/>
    <property type="match status" value="1"/>
</dbReference>
<evidence type="ECO:0000313" key="14">
    <source>
        <dbReference type="Proteomes" id="UP001610335"/>
    </source>
</evidence>
<dbReference type="InterPro" id="IPR002642">
    <property type="entry name" value="LysoPLipase_cat_dom"/>
</dbReference>
<dbReference type="Proteomes" id="UP001610335">
    <property type="component" value="Unassembled WGS sequence"/>
</dbReference>
<gene>
    <name evidence="13" type="ORF">BDW59DRAFT_179125</name>
</gene>
<accession>A0ABR4IHV9</accession>
<evidence type="ECO:0000256" key="10">
    <source>
        <dbReference type="RuleBase" id="RU362103"/>
    </source>
</evidence>
<dbReference type="EC" id="3.1.1.5" evidence="3 10"/>
<comment type="function">
    <text evidence="1">Catalyzes the release of fatty acids from lysophospholipids.</text>
</comment>
<keyword evidence="5 9" id="KW-0442">Lipid degradation</keyword>
<evidence type="ECO:0000256" key="1">
    <source>
        <dbReference type="ARBA" id="ARBA00002169"/>
    </source>
</evidence>
<evidence type="ECO:0000256" key="8">
    <source>
        <dbReference type="ARBA" id="ARBA00049531"/>
    </source>
</evidence>
<keyword evidence="6 9" id="KW-0443">Lipid metabolism</keyword>
<keyword evidence="4 9" id="KW-0378">Hydrolase</keyword>